<organism evidence="2 3">
    <name type="scientific">Desulfuribacillus alkaliarsenatis</name>
    <dbReference type="NCBI Taxonomy" id="766136"/>
    <lineage>
        <taxon>Bacteria</taxon>
        <taxon>Bacillati</taxon>
        <taxon>Bacillota</taxon>
        <taxon>Desulfuribacillia</taxon>
        <taxon>Desulfuribacillales</taxon>
        <taxon>Desulfuribacillaceae</taxon>
        <taxon>Desulfuribacillus</taxon>
    </lineage>
</organism>
<dbReference type="STRING" id="766136.BHF68_00915"/>
<accession>A0A1E5G531</accession>
<reference evidence="2 3" key="1">
    <citation type="submission" date="2016-09" db="EMBL/GenBank/DDBJ databases">
        <title>Draft genome sequence for the type strain of Desulfuribacillus alkaliarsenatis AHT28, an obligately anaerobic, sulfidogenic bacterium isolated from Russian soda lake sediments.</title>
        <authorList>
            <person name="Abin C.A."/>
            <person name="Hollibaugh J.T."/>
        </authorList>
    </citation>
    <scope>NUCLEOTIDE SEQUENCE [LARGE SCALE GENOMIC DNA]</scope>
    <source>
        <strain evidence="2 3">AHT28</strain>
    </source>
</reference>
<evidence type="ECO:0000313" key="3">
    <source>
        <dbReference type="Proteomes" id="UP000094296"/>
    </source>
</evidence>
<dbReference type="AlphaFoldDB" id="A0A1E5G531"/>
<sequence>MKLDKIYLNKCYHDAMILQYKQELKNEGFLTESEKIFDFNGKRFKVDLYAVKDGEKRIYEFRIVGKGRFQKGIITKFKEFAESTNAKPYVVYVKPPIEKQIIFEELDQIISGYFIEEGIPSELDVLSTHTTIDYIEVNEILSVAIEKSLITVSGEAIVYVNLQYGSDRDCEYGDGAEYSDSFPLTFTVELDCDHNIKTIKYEVDTSNWYE</sequence>
<gene>
    <name evidence="2" type="ORF">BHF68_00915</name>
</gene>
<name>A0A1E5G531_9FIRM</name>
<keyword evidence="3" id="KW-1185">Reference proteome</keyword>
<evidence type="ECO:0000313" key="2">
    <source>
        <dbReference type="EMBL" id="OEF98276.1"/>
    </source>
</evidence>
<dbReference type="Pfam" id="PF18166">
    <property type="entry name" value="pP_pnuc_2"/>
    <property type="match status" value="1"/>
</dbReference>
<dbReference type="OrthoDB" id="8139221at2"/>
<protein>
    <recommendedName>
        <fullName evidence="1">Predicted pPIWI-associating nuclease group 2 domain-containing protein</fullName>
    </recommendedName>
</protein>
<dbReference type="RefSeq" id="WP_069641768.1">
    <property type="nucleotide sequence ID" value="NZ_MIJE01000001.1"/>
</dbReference>
<dbReference type="Proteomes" id="UP000094296">
    <property type="component" value="Unassembled WGS sequence"/>
</dbReference>
<proteinExistence type="predicted"/>
<feature type="domain" description="Predicted pPIWI-associating nuclease group 2" evidence="1">
    <location>
        <begin position="104"/>
        <end position="209"/>
    </location>
</feature>
<dbReference type="InterPro" id="IPR041584">
    <property type="entry name" value="Put_pPIWI_pnuc_2"/>
</dbReference>
<dbReference type="EMBL" id="MIJE01000001">
    <property type="protein sequence ID" value="OEF98276.1"/>
    <property type="molecule type" value="Genomic_DNA"/>
</dbReference>
<comment type="caution">
    <text evidence="2">The sequence shown here is derived from an EMBL/GenBank/DDBJ whole genome shotgun (WGS) entry which is preliminary data.</text>
</comment>
<evidence type="ECO:0000259" key="1">
    <source>
        <dbReference type="Pfam" id="PF18166"/>
    </source>
</evidence>